<proteinExistence type="predicted"/>
<dbReference type="RefSeq" id="XP_070904667.1">
    <property type="nucleotide sequence ID" value="XM_071036071.1"/>
</dbReference>
<dbReference type="GeneID" id="98151235"/>
<name>A0ABR4L5H1_9EURO</name>
<sequence>MAAATVVTKATSNYHPGTDHPPARVVALKILARTTCWYKRVFFSQITSSDSSFRHGIRKCRSLACAGYNLGPYNTQKASLPVKVGHLLFGESHRCRAPPDSVEHSSSERWMSAAMSTACLYSRKSGREGKASGNKPTTSYGCASIQRIRYRRAKMSSAPAHSCPSYSHSAWWPGQVSLGLKRL</sequence>
<organism evidence="1 2">
    <name type="scientific">Aspergillus pseudodeflectus</name>
    <dbReference type="NCBI Taxonomy" id="176178"/>
    <lineage>
        <taxon>Eukaryota</taxon>
        <taxon>Fungi</taxon>
        <taxon>Dikarya</taxon>
        <taxon>Ascomycota</taxon>
        <taxon>Pezizomycotina</taxon>
        <taxon>Eurotiomycetes</taxon>
        <taxon>Eurotiomycetidae</taxon>
        <taxon>Eurotiales</taxon>
        <taxon>Aspergillaceae</taxon>
        <taxon>Aspergillus</taxon>
        <taxon>Aspergillus subgen. Nidulantes</taxon>
    </lineage>
</organism>
<dbReference type="Proteomes" id="UP001610444">
    <property type="component" value="Unassembled WGS sequence"/>
</dbReference>
<evidence type="ECO:0000313" key="1">
    <source>
        <dbReference type="EMBL" id="KAL2859733.1"/>
    </source>
</evidence>
<gene>
    <name evidence="1" type="ORF">BJX68DRAFT_118773</name>
</gene>
<reference evidence="1 2" key="1">
    <citation type="submission" date="2024-07" db="EMBL/GenBank/DDBJ databases">
        <title>Section-level genome sequencing and comparative genomics of Aspergillus sections Usti and Cavernicolus.</title>
        <authorList>
            <consortium name="Lawrence Berkeley National Laboratory"/>
            <person name="Nybo J.L."/>
            <person name="Vesth T.C."/>
            <person name="Theobald S."/>
            <person name="Frisvad J.C."/>
            <person name="Larsen T.O."/>
            <person name="Kjaerboelling I."/>
            <person name="Rothschild-Mancinelli K."/>
            <person name="Lyhne E.K."/>
            <person name="Kogle M.E."/>
            <person name="Barry K."/>
            <person name="Clum A."/>
            <person name="Na H."/>
            <person name="Ledsgaard L."/>
            <person name="Lin J."/>
            <person name="Lipzen A."/>
            <person name="Kuo A."/>
            <person name="Riley R."/>
            <person name="Mondo S."/>
            <person name="LaButti K."/>
            <person name="Haridas S."/>
            <person name="Pangalinan J."/>
            <person name="Salamov A.A."/>
            <person name="Simmons B.A."/>
            <person name="Magnuson J.K."/>
            <person name="Chen J."/>
            <person name="Drula E."/>
            <person name="Henrissat B."/>
            <person name="Wiebenga A."/>
            <person name="Lubbers R.J."/>
            <person name="Gomes A.C."/>
            <person name="Macurrencykelacurrency M.R."/>
            <person name="Stajich J."/>
            <person name="Grigoriev I.V."/>
            <person name="Mortensen U.H."/>
            <person name="De vries R.P."/>
            <person name="Baker S.E."/>
            <person name="Andersen M.R."/>
        </authorList>
    </citation>
    <scope>NUCLEOTIDE SEQUENCE [LARGE SCALE GENOMIC DNA]</scope>
    <source>
        <strain evidence="1 2">CBS 756.74</strain>
    </source>
</reference>
<dbReference type="EMBL" id="JBFXLR010000003">
    <property type="protein sequence ID" value="KAL2859733.1"/>
    <property type="molecule type" value="Genomic_DNA"/>
</dbReference>
<accession>A0ABR4L5H1</accession>
<protein>
    <submittedName>
        <fullName evidence="1">Uncharacterized protein</fullName>
    </submittedName>
</protein>
<keyword evidence="2" id="KW-1185">Reference proteome</keyword>
<evidence type="ECO:0000313" key="2">
    <source>
        <dbReference type="Proteomes" id="UP001610444"/>
    </source>
</evidence>
<comment type="caution">
    <text evidence="1">The sequence shown here is derived from an EMBL/GenBank/DDBJ whole genome shotgun (WGS) entry which is preliminary data.</text>
</comment>